<dbReference type="GO" id="GO:0009279">
    <property type="term" value="C:cell outer membrane"/>
    <property type="evidence" value="ECO:0007669"/>
    <property type="project" value="UniProtKB-SubCell"/>
</dbReference>
<protein>
    <submittedName>
        <fullName evidence="10">TonB-dependent receptor</fullName>
    </submittedName>
</protein>
<comment type="similarity">
    <text evidence="7">Belongs to the TonB-dependent receptor family.</text>
</comment>
<comment type="subcellular location">
    <subcellularLocation>
        <location evidence="1 7">Cell outer membrane</location>
        <topology evidence="1 7">Multi-pass membrane protein</topology>
    </subcellularLocation>
</comment>
<dbReference type="InterPro" id="IPR039426">
    <property type="entry name" value="TonB-dep_rcpt-like"/>
</dbReference>
<name>A0A979G4E5_CHIPD</name>
<dbReference type="KEGG" id="cpi:Cpin_3148"/>
<dbReference type="OrthoDB" id="9768177at2"/>
<reference evidence="10 11" key="2">
    <citation type="journal article" date="2010" name="Stand. Genomic Sci.">
        <title>Complete genome sequence of Chitinophaga pinensis type strain (UQM 2034).</title>
        <authorList>
            <person name="Glavina Del Rio T."/>
            <person name="Abt B."/>
            <person name="Spring S."/>
            <person name="Lapidus A."/>
            <person name="Nolan M."/>
            <person name="Tice H."/>
            <person name="Copeland A."/>
            <person name="Cheng J.F."/>
            <person name="Chen F."/>
            <person name="Bruce D."/>
            <person name="Goodwin L."/>
            <person name="Pitluck S."/>
            <person name="Ivanova N."/>
            <person name="Mavromatis K."/>
            <person name="Mikhailova N."/>
            <person name="Pati A."/>
            <person name="Chen A."/>
            <person name="Palaniappan K."/>
            <person name="Land M."/>
            <person name="Hauser L."/>
            <person name="Chang Y.J."/>
            <person name="Jeffries C.D."/>
            <person name="Chain P."/>
            <person name="Saunders E."/>
            <person name="Detter J.C."/>
            <person name="Brettin T."/>
            <person name="Rohde M."/>
            <person name="Goker M."/>
            <person name="Bristow J."/>
            <person name="Eisen J.A."/>
            <person name="Markowitz V."/>
            <person name="Hugenholtz P."/>
            <person name="Kyrpides N.C."/>
            <person name="Klenk H.P."/>
            <person name="Lucas S."/>
        </authorList>
    </citation>
    <scope>NUCLEOTIDE SEQUENCE [LARGE SCALE GENOMIC DNA]</scope>
    <source>
        <strain evidence="11">ATCC 43595 / DSM 2588 / LMG 13176 / NBRC 15968 / NCIMB 11800 / UQM 2034</strain>
    </source>
</reference>
<evidence type="ECO:0000259" key="9">
    <source>
        <dbReference type="SMART" id="SM00965"/>
    </source>
</evidence>
<dbReference type="Pfam" id="PF07660">
    <property type="entry name" value="STN"/>
    <property type="match status" value="1"/>
</dbReference>
<keyword evidence="10" id="KW-0675">Receptor</keyword>
<dbReference type="Gene3D" id="2.170.130.10">
    <property type="entry name" value="TonB-dependent receptor, plug domain"/>
    <property type="match status" value="1"/>
</dbReference>
<feature type="domain" description="Secretin/TonB short N-terminal" evidence="9">
    <location>
        <begin position="52"/>
        <end position="103"/>
    </location>
</feature>
<evidence type="ECO:0000256" key="3">
    <source>
        <dbReference type="ARBA" id="ARBA00022452"/>
    </source>
</evidence>
<evidence type="ECO:0000256" key="4">
    <source>
        <dbReference type="ARBA" id="ARBA00022692"/>
    </source>
</evidence>
<dbReference type="Gene3D" id="2.40.170.20">
    <property type="entry name" value="TonB-dependent receptor, beta-barrel domain"/>
    <property type="match status" value="1"/>
</dbReference>
<evidence type="ECO:0000256" key="8">
    <source>
        <dbReference type="SAM" id="MobiDB-lite"/>
    </source>
</evidence>
<evidence type="ECO:0000256" key="6">
    <source>
        <dbReference type="ARBA" id="ARBA00023237"/>
    </source>
</evidence>
<feature type="region of interest" description="Disordered" evidence="8">
    <location>
        <begin position="1013"/>
        <end position="1039"/>
    </location>
</feature>
<keyword evidence="5 7" id="KW-0472">Membrane</keyword>
<gene>
    <name evidence="10" type="ordered locus">Cpin_3148</name>
</gene>
<dbReference type="Proteomes" id="UP000002215">
    <property type="component" value="Chromosome"/>
</dbReference>
<dbReference type="Gene3D" id="2.60.40.1120">
    <property type="entry name" value="Carboxypeptidase-like, regulatory domain"/>
    <property type="match status" value="1"/>
</dbReference>
<dbReference type="InterPro" id="IPR023996">
    <property type="entry name" value="TonB-dep_OMP_SusC/RagA"/>
</dbReference>
<keyword evidence="3 7" id="KW-1134">Transmembrane beta strand</keyword>
<accession>A0A979G4E5</accession>
<dbReference type="SUPFAM" id="SSF49464">
    <property type="entry name" value="Carboxypeptidase regulatory domain-like"/>
    <property type="match status" value="1"/>
</dbReference>
<evidence type="ECO:0000256" key="2">
    <source>
        <dbReference type="ARBA" id="ARBA00022448"/>
    </source>
</evidence>
<evidence type="ECO:0000256" key="7">
    <source>
        <dbReference type="PROSITE-ProRule" id="PRU01360"/>
    </source>
</evidence>
<evidence type="ECO:0000313" key="10">
    <source>
        <dbReference type="EMBL" id="ACU60615.1"/>
    </source>
</evidence>
<keyword evidence="6 7" id="KW-0998">Cell outer membrane</keyword>
<sequence>MFQKALLMVFGLFLFFYMSGWGQKKTRQERITISGTHTLRKVFDIIYDQSGIQITYNNQVLNDREKVSLEITNSTIDDVLQQVLKGKNIVWVREEKFISIKSSVQKNNSQANRTDAGFNISGIVQSPDGKNLAGATVMIKGTGNGTASDNMGRFSLNNVAPNSKLTISYTGYISQEIVILNTSDLTIVMHPADNSLEETVVVAYGTTTKRGNTSAVTVVKGETIANLPNRSIDRSLQGQVPGLLITAGSGAPGGGTSNFVLRGVGTGADLRLMGGIVRQPLIVIDGVPTSSVNTVQYQTGSNQASYTNPLAQFNPDDIEAISILKDAAAIALYGSKASNGVVLISTKKGKIGKSSFALHHQTDIANPLTYSDKMLNQDEYLALLKEAYVASNPSQWTDAAIEADLKTKFPTYVNESGDKVFYSQPDWFDAIYRKSAITVTNEISNSGGGEKNQYYFSLGHTTQKGTVKHTGFDRIAVRYNFANQPVKWLNFGLNSTITYTSQNYLKSGSEEQSNSGNGFAYTISPLNPVRLQNNQYNLYPFVSSGLTYNNPVAELDYNINRTQSYRGLANFYAQANITRNVTIRTLLGADILFAQVKEKIDPRLSVSFNPPGVGLINQSDPFSSRIINTNTFQYSNTFNNSNTVELLFGQEAQIEKSAFFNGSKQGLSVPYLTDLSAASTISDLNGSESKSTLLSYFAQGNYNYMAKYYFSTSFRRDGSSKFGTKNQYGNYWSIGMGWVLSEEKFLKTDWVNFLKLRGSVGTSGNSASLSSTVRYDLVSPSALYNNTAAATITPGNPEVEWEKTFNHDIGLEFTLFGKALSGTVDWYYRRISDLLYSFMLPGTSGATSVMQNIGEMENKGWEIALQANLVKSPNFNWNLQANWSTNKNKLIKASSPLSVTQFVADKEGENFNSYYLVKWAGVDPTDGKPQWYDLEGKITKTYAIANKQIVGKPQPDGFGGVTNNFNYKNWDLSFLFYYQYGYQIYDFAKSSLLNDGGTASNAYSNQIREALDRWQKPGDKSPNPRRILNNTDGGSSNASTRFLSDGDYIRLKNISLGYQLPAHTLHKIKLSNLRVYLQGNNLFLITKFNGFDPENVGVGYAQTPYPQSRSFSIGLDAKF</sequence>
<dbReference type="PROSITE" id="PS52016">
    <property type="entry name" value="TONB_DEPENDENT_REC_3"/>
    <property type="match status" value="1"/>
</dbReference>
<proteinExistence type="inferred from homology"/>
<dbReference type="SUPFAM" id="SSF56935">
    <property type="entry name" value="Porins"/>
    <property type="match status" value="1"/>
</dbReference>
<dbReference type="InterPro" id="IPR008969">
    <property type="entry name" value="CarboxyPept-like_regulatory"/>
</dbReference>
<dbReference type="InterPro" id="IPR012910">
    <property type="entry name" value="Plug_dom"/>
</dbReference>
<dbReference type="InterPro" id="IPR023997">
    <property type="entry name" value="TonB-dep_OMP_SusC/RagA_CS"/>
</dbReference>
<keyword evidence="2 7" id="KW-0813">Transport</keyword>
<dbReference type="Pfam" id="PF07715">
    <property type="entry name" value="Plug"/>
    <property type="match status" value="1"/>
</dbReference>
<reference evidence="11" key="1">
    <citation type="submission" date="2009-08" db="EMBL/GenBank/DDBJ databases">
        <title>The complete genome of Chitinophaga pinensis DSM 2588.</title>
        <authorList>
            <consortium name="US DOE Joint Genome Institute (JGI-PGF)"/>
            <person name="Lucas S."/>
            <person name="Copeland A."/>
            <person name="Lapidus A."/>
            <person name="Glavina del Rio T."/>
            <person name="Dalin E."/>
            <person name="Tice H."/>
            <person name="Bruce D."/>
            <person name="Goodwin L."/>
            <person name="Pitluck S."/>
            <person name="Kyrpides N."/>
            <person name="Mavromatis K."/>
            <person name="Ivanova N."/>
            <person name="Mikhailova N."/>
            <person name="Sims D."/>
            <person name="Meinche L."/>
            <person name="Brettin T."/>
            <person name="Detter J.C."/>
            <person name="Han C."/>
            <person name="Larimer F."/>
            <person name="Land M."/>
            <person name="Hauser L."/>
            <person name="Markowitz V."/>
            <person name="Cheng J.-F."/>
            <person name="Hugenholtz P."/>
            <person name="Woyke T."/>
            <person name="Wu D."/>
            <person name="Spring S."/>
            <person name="Klenk H.-P."/>
            <person name="Eisen J.A."/>
        </authorList>
    </citation>
    <scope>NUCLEOTIDE SEQUENCE [LARGE SCALE GENOMIC DNA]</scope>
    <source>
        <strain evidence="11">ATCC 43595 / DSM 2588 / LMG 13176 / NBRC 15968 / NCIMB 11800 / UQM 2034</strain>
    </source>
</reference>
<dbReference type="NCBIfam" id="TIGR04057">
    <property type="entry name" value="SusC_RagA_signa"/>
    <property type="match status" value="1"/>
</dbReference>
<evidence type="ECO:0000256" key="1">
    <source>
        <dbReference type="ARBA" id="ARBA00004571"/>
    </source>
</evidence>
<organism evidence="10 11">
    <name type="scientific">Chitinophaga pinensis (strain ATCC 43595 / DSM 2588 / LMG 13176 / NBRC 15968 / NCIMB 11800 / UQM 2034)</name>
    <dbReference type="NCBI Taxonomy" id="485918"/>
    <lineage>
        <taxon>Bacteria</taxon>
        <taxon>Pseudomonadati</taxon>
        <taxon>Bacteroidota</taxon>
        <taxon>Chitinophagia</taxon>
        <taxon>Chitinophagales</taxon>
        <taxon>Chitinophagaceae</taxon>
        <taxon>Chitinophaga</taxon>
    </lineage>
</organism>
<evidence type="ECO:0000256" key="5">
    <source>
        <dbReference type="ARBA" id="ARBA00023136"/>
    </source>
</evidence>
<dbReference type="AlphaFoldDB" id="A0A979G4E5"/>
<feature type="compositionally biased region" description="Polar residues" evidence="8">
    <location>
        <begin position="1028"/>
        <end position="1039"/>
    </location>
</feature>
<dbReference type="NCBIfam" id="TIGR04056">
    <property type="entry name" value="OMP_RagA_SusC"/>
    <property type="match status" value="1"/>
</dbReference>
<evidence type="ECO:0000313" key="11">
    <source>
        <dbReference type="Proteomes" id="UP000002215"/>
    </source>
</evidence>
<dbReference type="InterPro" id="IPR037066">
    <property type="entry name" value="Plug_dom_sf"/>
</dbReference>
<dbReference type="Pfam" id="PF13715">
    <property type="entry name" value="CarbopepD_reg_2"/>
    <property type="match status" value="1"/>
</dbReference>
<dbReference type="InterPro" id="IPR011662">
    <property type="entry name" value="Secretin/TonB_short_N"/>
</dbReference>
<dbReference type="InterPro" id="IPR036942">
    <property type="entry name" value="Beta-barrel_TonB_sf"/>
</dbReference>
<dbReference type="SMART" id="SM00965">
    <property type="entry name" value="STN"/>
    <property type="match status" value="1"/>
</dbReference>
<keyword evidence="4 7" id="KW-0812">Transmembrane</keyword>
<dbReference type="RefSeq" id="WP_012790791.1">
    <property type="nucleotide sequence ID" value="NC_013132.1"/>
</dbReference>
<dbReference type="EMBL" id="CP001699">
    <property type="protein sequence ID" value="ACU60615.1"/>
    <property type="molecule type" value="Genomic_DNA"/>
</dbReference>